<evidence type="ECO:0000256" key="1">
    <source>
        <dbReference type="ARBA" id="ARBA00004613"/>
    </source>
</evidence>
<evidence type="ECO:0000256" key="6">
    <source>
        <dbReference type="ARBA" id="ARBA00023295"/>
    </source>
</evidence>
<organism evidence="13 14">
    <name type="scientific">Coemansia javaensis</name>
    <dbReference type="NCBI Taxonomy" id="2761396"/>
    <lineage>
        <taxon>Eukaryota</taxon>
        <taxon>Fungi</taxon>
        <taxon>Fungi incertae sedis</taxon>
        <taxon>Zoopagomycota</taxon>
        <taxon>Kickxellomycotina</taxon>
        <taxon>Kickxellomycetes</taxon>
        <taxon>Kickxellales</taxon>
        <taxon>Kickxellaceae</taxon>
        <taxon>Coemansia</taxon>
    </lineage>
</organism>
<comment type="similarity">
    <text evidence="2 10">Belongs to the glycosyl hydrolase 5 (cellulase A) family.</text>
</comment>
<evidence type="ECO:0000256" key="5">
    <source>
        <dbReference type="ARBA" id="ARBA00022801"/>
    </source>
</evidence>
<protein>
    <recommendedName>
        <fullName evidence="9">glucan 1,3-beta-glucosidase</fullName>
        <ecNumber evidence="9">3.2.1.58</ecNumber>
    </recommendedName>
</protein>
<keyword evidence="14" id="KW-1185">Reference proteome</keyword>
<keyword evidence="4 11" id="KW-0732">Signal</keyword>
<keyword evidence="3" id="KW-0964">Secreted</keyword>
<evidence type="ECO:0000256" key="10">
    <source>
        <dbReference type="RuleBase" id="RU361153"/>
    </source>
</evidence>
<feature type="chain" id="PRO_5040894132" description="glucan 1,3-beta-glucosidase" evidence="11">
    <location>
        <begin position="22"/>
        <end position="415"/>
    </location>
</feature>
<feature type="signal peptide" evidence="11">
    <location>
        <begin position="1"/>
        <end position="21"/>
    </location>
</feature>
<reference evidence="13" key="1">
    <citation type="submission" date="2022-07" db="EMBL/GenBank/DDBJ databases">
        <title>Phylogenomic reconstructions and comparative analyses of Kickxellomycotina fungi.</title>
        <authorList>
            <person name="Reynolds N.K."/>
            <person name="Stajich J.E."/>
            <person name="Barry K."/>
            <person name="Grigoriev I.V."/>
            <person name="Crous P."/>
            <person name="Smith M.E."/>
        </authorList>
    </citation>
    <scope>NUCLEOTIDE SEQUENCE</scope>
    <source>
        <strain evidence="13">NBRC 105414</strain>
    </source>
</reference>
<dbReference type="GO" id="GO:0071555">
    <property type="term" value="P:cell wall organization"/>
    <property type="evidence" value="ECO:0007669"/>
    <property type="project" value="UniProtKB-KW"/>
</dbReference>
<dbReference type="GO" id="GO:0004338">
    <property type="term" value="F:glucan exo-1,3-beta-glucosidase activity"/>
    <property type="evidence" value="ECO:0007669"/>
    <property type="project" value="UniProtKB-EC"/>
</dbReference>
<dbReference type="EC" id="3.2.1.58" evidence="9"/>
<evidence type="ECO:0000256" key="8">
    <source>
        <dbReference type="ARBA" id="ARBA00036824"/>
    </source>
</evidence>
<dbReference type="Gene3D" id="3.20.20.80">
    <property type="entry name" value="Glycosidases"/>
    <property type="match status" value="1"/>
</dbReference>
<dbReference type="PANTHER" id="PTHR31297:SF1">
    <property type="entry name" value="GLUCAN 1,3-BETA-GLUCOSIDASE I_II-RELATED"/>
    <property type="match status" value="1"/>
</dbReference>
<gene>
    <name evidence="13" type="ORF">H4R18_002635</name>
</gene>
<dbReference type="InterPro" id="IPR001547">
    <property type="entry name" value="Glyco_hydro_5"/>
</dbReference>
<dbReference type="Pfam" id="PF00150">
    <property type="entry name" value="Cellulase"/>
    <property type="match status" value="1"/>
</dbReference>
<evidence type="ECO:0000256" key="4">
    <source>
        <dbReference type="ARBA" id="ARBA00022729"/>
    </source>
</evidence>
<comment type="subcellular location">
    <subcellularLocation>
        <location evidence="1">Secreted</location>
    </subcellularLocation>
</comment>
<evidence type="ECO:0000313" key="13">
    <source>
        <dbReference type="EMBL" id="KAJ2781826.1"/>
    </source>
</evidence>
<dbReference type="PANTHER" id="PTHR31297">
    <property type="entry name" value="GLUCAN ENDO-1,6-BETA-GLUCOSIDASE B"/>
    <property type="match status" value="1"/>
</dbReference>
<dbReference type="SUPFAM" id="SSF51445">
    <property type="entry name" value="(Trans)glycosidases"/>
    <property type="match status" value="1"/>
</dbReference>
<dbReference type="InterPro" id="IPR050386">
    <property type="entry name" value="Glycosyl_hydrolase_5"/>
</dbReference>
<evidence type="ECO:0000313" key="14">
    <source>
        <dbReference type="Proteomes" id="UP001140217"/>
    </source>
</evidence>
<evidence type="ECO:0000256" key="2">
    <source>
        <dbReference type="ARBA" id="ARBA00005641"/>
    </source>
</evidence>
<dbReference type="Proteomes" id="UP001140217">
    <property type="component" value="Unassembled WGS sequence"/>
</dbReference>
<keyword evidence="7" id="KW-0961">Cell wall biogenesis/degradation</keyword>
<sequence length="415" mass="45141">MRVASLCASALLSAAATHGAAAPLASRQVAEPIRGVNLGGLFVLEPWITPSLFEPWAAAPNSPVVDEWTYCAVLGRDECQSRLRAHWRSWVQESDVSALAALGINTLRIPIGYWALAPDRSEPYVQGQIPYLERVLDWAARRGMRVILDLHGAPGSQNGFDNSGRRGDIGWTKRGGDIPRTLSALRALARIAARHPAVVAVEALNEPANWGVPKAAIAQFYTQAYDIIKSAAPATTVVFHDAFLPDSEWANLVPQNLTDSILDTHIYHVFDEGTLGLSAPAHAAKACADGRSIRRFNARTRTICGEFSLATTDCARWLNGFQRGARWDGTFQRTRPVLPGATCAGQEDMGTWSAVKRAEVRQFAMAQLQAYEAGSGWIFWNFKTESADSWNYIKLAQNGIIPSPPVGSAFGMCLA</sequence>
<proteinExistence type="inferred from homology"/>
<evidence type="ECO:0000256" key="9">
    <source>
        <dbReference type="ARBA" id="ARBA00038929"/>
    </source>
</evidence>
<comment type="catalytic activity">
    <reaction evidence="8">
        <text>Successive hydrolysis of beta-D-glucose units from the non-reducing ends of (1-&gt;3)-beta-D-glucans, releasing alpha-glucose.</text>
        <dbReference type="EC" id="3.2.1.58"/>
    </reaction>
</comment>
<dbReference type="EMBL" id="JANBUL010000091">
    <property type="protein sequence ID" value="KAJ2781826.1"/>
    <property type="molecule type" value="Genomic_DNA"/>
</dbReference>
<evidence type="ECO:0000256" key="3">
    <source>
        <dbReference type="ARBA" id="ARBA00022525"/>
    </source>
</evidence>
<feature type="domain" description="Glycoside hydrolase family 5" evidence="12">
    <location>
        <begin position="91"/>
        <end position="268"/>
    </location>
</feature>
<dbReference type="GO" id="GO:0009251">
    <property type="term" value="P:glucan catabolic process"/>
    <property type="evidence" value="ECO:0007669"/>
    <property type="project" value="TreeGrafter"/>
</dbReference>
<keyword evidence="6 10" id="KW-0326">Glycosidase</keyword>
<comment type="caution">
    <text evidence="13">The sequence shown here is derived from an EMBL/GenBank/DDBJ whole genome shotgun (WGS) entry which is preliminary data.</text>
</comment>
<dbReference type="GO" id="GO:0005576">
    <property type="term" value="C:extracellular region"/>
    <property type="evidence" value="ECO:0007669"/>
    <property type="project" value="UniProtKB-SubCell"/>
</dbReference>
<dbReference type="GO" id="GO:0009986">
    <property type="term" value="C:cell surface"/>
    <property type="evidence" value="ECO:0007669"/>
    <property type="project" value="TreeGrafter"/>
</dbReference>
<keyword evidence="5 10" id="KW-0378">Hydrolase</keyword>
<dbReference type="OrthoDB" id="62120at2759"/>
<dbReference type="AlphaFoldDB" id="A0A9W8HH04"/>
<accession>A0A9W8HH04</accession>
<evidence type="ECO:0000256" key="7">
    <source>
        <dbReference type="ARBA" id="ARBA00023316"/>
    </source>
</evidence>
<dbReference type="InterPro" id="IPR017853">
    <property type="entry name" value="GH"/>
</dbReference>
<name>A0A9W8HH04_9FUNG</name>
<evidence type="ECO:0000259" key="12">
    <source>
        <dbReference type="Pfam" id="PF00150"/>
    </source>
</evidence>
<evidence type="ECO:0000256" key="11">
    <source>
        <dbReference type="SAM" id="SignalP"/>
    </source>
</evidence>